<feature type="domain" description="Major facilitator superfamily (MFS) profile" evidence="8">
    <location>
        <begin position="8"/>
        <end position="525"/>
    </location>
</feature>
<feature type="transmembrane region" description="Helical" evidence="7">
    <location>
        <begin position="195"/>
        <end position="214"/>
    </location>
</feature>
<dbReference type="RefSeq" id="WP_013756187.1">
    <property type="nucleotide sequence ID" value="NC_015499.1"/>
</dbReference>
<keyword evidence="5 7" id="KW-1133">Transmembrane helix</keyword>
<dbReference type="PANTHER" id="PTHR23501">
    <property type="entry name" value="MAJOR FACILITATOR SUPERFAMILY"/>
    <property type="match status" value="1"/>
</dbReference>
<comment type="subcellular location">
    <subcellularLocation>
        <location evidence="1">Cell membrane</location>
        <topology evidence="1">Multi-pass membrane protein</topology>
    </subcellularLocation>
</comment>
<feature type="transmembrane region" description="Helical" evidence="7">
    <location>
        <begin position="226"/>
        <end position="247"/>
    </location>
</feature>
<evidence type="ECO:0000313" key="10">
    <source>
        <dbReference type="Proteomes" id="UP000011765"/>
    </source>
</evidence>
<dbReference type="InterPro" id="IPR004638">
    <property type="entry name" value="EmrB-like"/>
</dbReference>
<feature type="transmembrane region" description="Helical" evidence="7">
    <location>
        <begin position="160"/>
        <end position="183"/>
    </location>
</feature>
<feature type="transmembrane region" description="Helical" evidence="7">
    <location>
        <begin position="301"/>
        <end position="318"/>
    </location>
</feature>
<evidence type="ECO:0000256" key="2">
    <source>
        <dbReference type="ARBA" id="ARBA00022448"/>
    </source>
</evidence>
<reference evidence="9 10" key="1">
    <citation type="submission" date="2011-04" db="EMBL/GenBank/DDBJ databases">
        <title>The complete genome of Thermodesulfobium narugense DSM 14796.</title>
        <authorList>
            <consortium name="US DOE Joint Genome Institute (JGI-PGF)"/>
            <person name="Lucas S."/>
            <person name="Han J."/>
            <person name="Lapidus A."/>
            <person name="Bruce D."/>
            <person name="Goodwin L."/>
            <person name="Pitluck S."/>
            <person name="Peters L."/>
            <person name="Kyrpides N."/>
            <person name="Mavromatis K."/>
            <person name="Pagani I."/>
            <person name="Ivanova N."/>
            <person name="Ovchinnikova G."/>
            <person name="Zhang X."/>
            <person name="Saunders L."/>
            <person name="Detter J.C."/>
            <person name="Tapia R."/>
            <person name="Han C."/>
            <person name="Land M."/>
            <person name="Hauser L."/>
            <person name="Markowitz V."/>
            <person name="Cheng J.-F."/>
            <person name="Hugenholtz P."/>
            <person name="Woyke T."/>
            <person name="Wu D."/>
            <person name="Spring S."/>
            <person name="Schroeder M."/>
            <person name="Brambilla E."/>
            <person name="Klenk H.-P."/>
            <person name="Eisen J.A."/>
        </authorList>
    </citation>
    <scope>NUCLEOTIDE SEQUENCE [LARGE SCALE GENOMIC DNA]</scope>
    <source>
        <strain evidence="9 10">DSM 14796</strain>
    </source>
</reference>
<keyword evidence="10" id="KW-1185">Reference proteome</keyword>
<evidence type="ECO:0000256" key="4">
    <source>
        <dbReference type="ARBA" id="ARBA00022692"/>
    </source>
</evidence>
<dbReference type="AlphaFoldDB" id="M1E4R9"/>
<dbReference type="PRINTS" id="PR01036">
    <property type="entry name" value="TCRTETB"/>
</dbReference>
<accession>M1E4R9</accession>
<feature type="transmembrane region" description="Helical" evidence="7">
    <location>
        <begin position="99"/>
        <end position="120"/>
    </location>
</feature>
<dbReference type="InterPro" id="IPR020846">
    <property type="entry name" value="MFS_dom"/>
</dbReference>
<keyword evidence="3" id="KW-1003">Cell membrane</keyword>
<dbReference type="GO" id="GO:0005886">
    <property type="term" value="C:plasma membrane"/>
    <property type="evidence" value="ECO:0007669"/>
    <property type="project" value="UniProtKB-SubCell"/>
</dbReference>
<evidence type="ECO:0000256" key="3">
    <source>
        <dbReference type="ARBA" id="ARBA00022475"/>
    </source>
</evidence>
<dbReference type="InterPro" id="IPR036259">
    <property type="entry name" value="MFS_trans_sf"/>
</dbReference>
<dbReference type="Proteomes" id="UP000011765">
    <property type="component" value="Chromosome"/>
</dbReference>
<gene>
    <name evidence="9" type="ORF">Thena_0830</name>
</gene>
<evidence type="ECO:0000256" key="7">
    <source>
        <dbReference type="SAM" id="Phobius"/>
    </source>
</evidence>
<dbReference type="InterPro" id="IPR011701">
    <property type="entry name" value="MFS"/>
</dbReference>
<dbReference type="PANTHER" id="PTHR23501:SF174">
    <property type="entry name" value="MULTIDRUG EXPORT PROTEIN EMRB-RELATED"/>
    <property type="match status" value="1"/>
</dbReference>
<dbReference type="HOGENOM" id="CLU_000960_28_0_9"/>
<feature type="transmembrane region" description="Helical" evidence="7">
    <location>
        <begin position="74"/>
        <end position="93"/>
    </location>
</feature>
<evidence type="ECO:0000313" key="9">
    <source>
        <dbReference type="EMBL" id="AEE14462.1"/>
    </source>
</evidence>
<feature type="transmembrane region" description="Helical" evidence="7">
    <location>
        <begin position="268"/>
        <end position="289"/>
    </location>
</feature>
<feature type="transmembrane region" description="Helical" evidence="7">
    <location>
        <begin position="36"/>
        <end position="62"/>
    </location>
</feature>
<feature type="transmembrane region" description="Helical" evidence="7">
    <location>
        <begin position="494"/>
        <end position="521"/>
    </location>
</feature>
<dbReference type="Gene3D" id="1.20.1250.20">
    <property type="entry name" value="MFS general substrate transporter like domains"/>
    <property type="match status" value="1"/>
</dbReference>
<feature type="transmembrane region" description="Helical" evidence="7">
    <location>
        <begin position="132"/>
        <end position="154"/>
    </location>
</feature>
<dbReference type="SUPFAM" id="SSF103473">
    <property type="entry name" value="MFS general substrate transporter"/>
    <property type="match status" value="1"/>
</dbReference>
<evidence type="ECO:0000259" key="8">
    <source>
        <dbReference type="PROSITE" id="PS50850"/>
    </source>
</evidence>
<dbReference type="GO" id="GO:0022857">
    <property type="term" value="F:transmembrane transporter activity"/>
    <property type="evidence" value="ECO:0007669"/>
    <property type="project" value="InterPro"/>
</dbReference>
<evidence type="ECO:0000256" key="5">
    <source>
        <dbReference type="ARBA" id="ARBA00022989"/>
    </source>
</evidence>
<evidence type="ECO:0000256" key="1">
    <source>
        <dbReference type="ARBA" id="ARBA00004651"/>
    </source>
</evidence>
<sequence>MGFSQLMITVAVMICIFMSSLDISIVNVAIPTIRGAIGVSISEATWISTSYMLANVIVMPAINFLTSMFGKTRCFFAGVLLFGIGSFMCGLSWNLESIIIFRALQGIGGGALIPLSQAILRENYPPHEQAKAMSFFGIGIVLGPGLGPTIGGWITDNISWNWIFYINIPFVIIDLILIYFFILNRSEKFSKDIKVDYIGLITMAIGLGALQVMLEKGQENNWFSSQFIVNLAITSVVFLTLFTIRELTCEKPAVNLKLLKNFGFSNPTVIQGIFGMGLFAGLFLIPILFQEALGYSATEAGIGMIPRSISMAMFMPIAGRLYNRTGAKKMIMFASALISLSFLPLSFMSLNTSAWDLFWPQFVQGIAFAFIFVSLSTVALMALERKDIVSGAGLYNLVRVLCGSIGTAVFATELENYQTINRFYLTEHVITNSPYSVQGFMTNPATLLSPYTTSPAITNFFAGINQLLLMQGASAADLPNKAYTMLSNFVDRQALIMAFNNVFFTLCLLFCVSFILSLFIVEKKSSWHREGGSE</sequence>
<dbReference type="PROSITE" id="PS50850">
    <property type="entry name" value="MFS"/>
    <property type="match status" value="1"/>
</dbReference>
<dbReference type="Pfam" id="PF07690">
    <property type="entry name" value="MFS_1"/>
    <property type="match status" value="1"/>
</dbReference>
<dbReference type="NCBIfam" id="TIGR00711">
    <property type="entry name" value="efflux_EmrB"/>
    <property type="match status" value="1"/>
</dbReference>
<keyword evidence="4 7" id="KW-0812">Transmembrane</keyword>
<dbReference type="EMBL" id="CP002690">
    <property type="protein sequence ID" value="AEE14462.1"/>
    <property type="molecule type" value="Genomic_DNA"/>
</dbReference>
<feature type="transmembrane region" description="Helical" evidence="7">
    <location>
        <begin position="7"/>
        <end position="30"/>
    </location>
</feature>
<dbReference type="STRING" id="747365.Thena_0830"/>
<dbReference type="OrthoDB" id="102502at2"/>
<evidence type="ECO:0000256" key="6">
    <source>
        <dbReference type="ARBA" id="ARBA00023136"/>
    </source>
</evidence>
<proteinExistence type="predicted"/>
<dbReference type="KEGG" id="tnr:Thena_0830"/>
<protein>
    <submittedName>
        <fullName evidence="9">Drug resistance transporter, EmrB/QacA subfamily</fullName>
    </submittedName>
</protein>
<keyword evidence="6 7" id="KW-0472">Membrane</keyword>
<keyword evidence="2" id="KW-0813">Transport</keyword>
<dbReference type="CDD" id="cd17503">
    <property type="entry name" value="MFS_LmrB_MDR_like"/>
    <property type="match status" value="1"/>
</dbReference>
<feature type="transmembrane region" description="Helical" evidence="7">
    <location>
        <begin position="362"/>
        <end position="382"/>
    </location>
</feature>
<dbReference type="Gene3D" id="1.20.1720.10">
    <property type="entry name" value="Multidrug resistance protein D"/>
    <property type="match status" value="1"/>
</dbReference>
<name>M1E4R9_9BACT</name>
<dbReference type="eggNOG" id="COG0477">
    <property type="taxonomic scope" value="Bacteria"/>
</dbReference>
<feature type="transmembrane region" description="Helical" evidence="7">
    <location>
        <begin position="330"/>
        <end position="350"/>
    </location>
</feature>
<organism evidence="9 10">
    <name type="scientific">Thermodesulfobium narugense DSM 14796</name>
    <dbReference type="NCBI Taxonomy" id="747365"/>
    <lineage>
        <taxon>Bacteria</taxon>
        <taxon>Pseudomonadati</taxon>
        <taxon>Thermodesulfobiota</taxon>
        <taxon>Thermodesulfobiia</taxon>
        <taxon>Thermodesulfobiales</taxon>
        <taxon>Thermodesulfobiaceae</taxon>
        <taxon>Thermodesulfobium</taxon>
    </lineage>
</organism>